<dbReference type="EMBL" id="JAIZAY010000003">
    <property type="protein sequence ID" value="KAJ8045249.1"/>
    <property type="molecule type" value="Genomic_DNA"/>
</dbReference>
<proteinExistence type="predicted"/>
<sequence>MRHHPPPIAGPFSMAGNMPYSLPPHLTGHPKSVPPYSVNGFSLASPGVDSMHPAMQYPNPPRKQRRERTTFTRAQLDVLEDLFAKTRYPDIFMREEVALKINLPESRVQVWFKNRRAKCRQQQQQQQRDQQNGTVVPPITKPVRPAKKKSPSRETPTSTGTESPKSGTPSSTSDSSFKNSPVATMPNNNTIWSPATIPPQSVTDQMTVTANSCMQHPAYNMNQAAAFSHQGYQTAAYFGGLDYLAVPQFQGTALNQLTPGMVGNINGTHISQLQPPIAHMGHGGHNLTATMPPTSAANADCLESKDQNWKFQSL</sequence>
<gene>
    <name evidence="10" type="ORF">HOLleu_08218</name>
</gene>
<feature type="DNA-binding region" description="Homeobox" evidence="6">
    <location>
        <begin position="64"/>
        <end position="123"/>
    </location>
</feature>
<evidence type="ECO:0000256" key="2">
    <source>
        <dbReference type="ARBA" id="ARBA00022473"/>
    </source>
</evidence>
<feature type="compositionally biased region" description="Low complexity" evidence="8">
    <location>
        <begin position="120"/>
        <end position="131"/>
    </location>
</feature>
<organism evidence="10 11">
    <name type="scientific">Holothuria leucospilota</name>
    <name type="common">Black long sea cucumber</name>
    <name type="synonym">Mertensiothuria leucospilota</name>
    <dbReference type="NCBI Taxonomy" id="206669"/>
    <lineage>
        <taxon>Eukaryota</taxon>
        <taxon>Metazoa</taxon>
        <taxon>Echinodermata</taxon>
        <taxon>Eleutherozoa</taxon>
        <taxon>Echinozoa</taxon>
        <taxon>Holothuroidea</taxon>
        <taxon>Aspidochirotacea</taxon>
        <taxon>Aspidochirotida</taxon>
        <taxon>Holothuriidae</taxon>
        <taxon>Holothuria</taxon>
    </lineage>
</organism>
<dbReference type="PANTHER" id="PTHR45793:SF5">
    <property type="entry name" value="HOMEOTIC PROTEIN OCELLILESS"/>
    <property type="match status" value="1"/>
</dbReference>
<accession>A0A9Q1CIK1</accession>
<dbReference type="GO" id="GO:0000978">
    <property type="term" value="F:RNA polymerase II cis-regulatory region sequence-specific DNA binding"/>
    <property type="evidence" value="ECO:0007669"/>
    <property type="project" value="TreeGrafter"/>
</dbReference>
<dbReference type="SMART" id="SM00389">
    <property type="entry name" value="HOX"/>
    <property type="match status" value="1"/>
</dbReference>
<evidence type="ECO:0000256" key="1">
    <source>
        <dbReference type="ARBA" id="ARBA00004123"/>
    </source>
</evidence>
<name>A0A9Q1CIK1_HOLLE</name>
<evidence type="ECO:0000256" key="3">
    <source>
        <dbReference type="ARBA" id="ARBA00023125"/>
    </source>
</evidence>
<evidence type="ECO:0000256" key="7">
    <source>
        <dbReference type="RuleBase" id="RU000682"/>
    </source>
</evidence>
<keyword evidence="5 6" id="KW-0539">Nucleus</keyword>
<dbReference type="FunFam" id="1.10.10.60:FF:000142">
    <property type="entry name" value="homeobox protein OTX2 isoform X2"/>
    <property type="match status" value="1"/>
</dbReference>
<reference evidence="10" key="1">
    <citation type="submission" date="2021-10" db="EMBL/GenBank/DDBJ databases">
        <title>Tropical sea cucumber genome reveals ecological adaptation and Cuvierian tubules defense mechanism.</title>
        <authorList>
            <person name="Chen T."/>
        </authorList>
    </citation>
    <scope>NUCLEOTIDE SEQUENCE</scope>
    <source>
        <strain evidence="10">Nanhai2018</strain>
        <tissue evidence="10">Muscle</tissue>
    </source>
</reference>
<keyword evidence="11" id="KW-1185">Reference proteome</keyword>
<keyword evidence="2" id="KW-0217">Developmental protein</keyword>
<dbReference type="CDD" id="cd00086">
    <property type="entry name" value="homeodomain"/>
    <property type="match status" value="1"/>
</dbReference>
<dbReference type="InterPro" id="IPR017970">
    <property type="entry name" value="Homeobox_CS"/>
</dbReference>
<evidence type="ECO:0000256" key="5">
    <source>
        <dbReference type="ARBA" id="ARBA00023242"/>
    </source>
</evidence>
<dbReference type="SUPFAM" id="SSF46689">
    <property type="entry name" value="Homeodomain-like"/>
    <property type="match status" value="1"/>
</dbReference>
<comment type="caution">
    <text evidence="10">The sequence shown here is derived from an EMBL/GenBank/DDBJ whole genome shotgun (WGS) entry which is preliminary data.</text>
</comment>
<feature type="region of interest" description="Disordered" evidence="8">
    <location>
        <begin position="120"/>
        <end position="198"/>
    </location>
</feature>
<comment type="subcellular location">
    <subcellularLocation>
        <location evidence="1 6 7">Nucleus</location>
    </subcellularLocation>
</comment>
<dbReference type="InterPro" id="IPR001356">
    <property type="entry name" value="HD"/>
</dbReference>
<dbReference type="Proteomes" id="UP001152320">
    <property type="component" value="Chromosome 3"/>
</dbReference>
<feature type="compositionally biased region" description="Low complexity" evidence="8">
    <location>
        <begin position="153"/>
        <end position="181"/>
    </location>
</feature>
<feature type="compositionally biased region" description="Polar residues" evidence="8">
    <location>
        <begin position="185"/>
        <end position="198"/>
    </location>
</feature>
<dbReference type="GO" id="GO:0005634">
    <property type="term" value="C:nucleus"/>
    <property type="evidence" value="ECO:0007669"/>
    <property type="project" value="UniProtKB-SubCell"/>
</dbReference>
<protein>
    <submittedName>
        <fullName evidence="10">Homeobox protein OTX2-B</fullName>
    </submittedName>
</protein>
<evidence type="ECO:0000256" key="6">
    <source>
        <dbReference type="PROSITE-ProRule" id="PRU00108"/>
    </source>
</evidence>
<evidence type="ECO:0000313" key="11">
    <source>
        <dbReference type="Proteomes" id="UP001152320"/>
    </source>
</evidence>
<keyword evidence="4 6" id="KW-0371">Homeobox</keyword>
<dbReference type="PANTHER" id="PTHR45793">
    <property type="entry name" value="HOMEOBOX PROTEIN"/>
    <property type="match status" value="1"/>
</dbReference>
<evidence type="ECO:0000256" key="8">
    <source>
        <dbReference type="SAM" id="MobiDB-lite"/>
    </source>
</evidence>
<dbReference type="PROSITE" id="PS00027">
    <property type="entry name" value="HOMEOBOX_1"/>
    <property type="match status" value="1"/>
</dbReference>
<evidence type="ECO:0000313" key="10">
    <source>
        <dbReference type="EMBL" id="KAJ8045249.1"/>
    </source>
</evidence>
<dbReference type="Pfam" id="PF00046">
    <property type="entry name" value="Homeodomain"/>
    <property type="match status" value="1"/>
</dbReference>
<dbReference type="OrthoDB" id="6159439at2759"/>
<dbReference type="AlphaFoldDB" id="A0A9Q1CIK1"/>
<dbReference type="PROSITE" id="PS50071">
    <property type="entry name" value="HOMEOBOX_2"/>
    <property type="match status" value="1"/>
</dbReference>
<feature type="domain" description="Homeobox" evidence="9">
    <location>
        <begin position="62"/>
        <end position="122"/>
    </location>
</feature>
<dbReference type="InterPro" id="IPR009057">
    <property type="entry name" value="Homeodomain-like_sf"/>
</dbReference>
<evidence type="ECO:0000256" key="4">
    <source>
        <dbReference type="ARBA" id="ARBA00023155"/>
    </source>
</evidence>
<keyword evidence="3 6" id="KW-0238">DNA-binding</keyword>
<dbReference type="GO" id="GO:0000981">
    <property type="term" value="F:DNA-binding transcription factor activity, RNA polymerase II-specific"/>
    <property type="evidence" value="ECO:0007669"/>
    <property type="project" value="InterPro"/>
</dbReference>
<dbReference type="Gene3D" id="1.10.10.60">
    <property type="entry name" value="Homeodomain-like"/>
    <property type="match status" value="1"/>
</dbReference>
<evidence type="ECO:0000259" key="9">
    <source>
        <dbReference type="PROSITE" id="PS50071"/>
    </source>
</evidence>